<protein>
    <submittedName>
        <fullName evidence="2">Uncharacterized protein</fullName>
    </submittedName>
</protein>
<gene>
    <name evidence="2" type="ORF">EDB92DRAFT_1818173</name>
</gene>
<comment type="caution">
    <text evidence="2">The sequence shown here is derived from an EMBL/GenBank/DDBJ whole genome shotgun (WGS) entry which is preliminary data.</text>
</comment>
<name>A0AAD4LCV4_9AGAM</name>
<proteinExistence type="predicted"/>
<keyword evidence="1" id="KW-0732">Signal</keyword>
<keyword evidence="3" id="KW-1185">Reference proteome</keyword>
<evidence type="ECO:0000256" key="1">
    <source>
        <dbReference type="SAM" id="SignalP"/>
    </source>
</evidence>
<feature type="chain" id="PRO_5042165224" evidence="1">
    <location>
        <begin position="25"/>
        <end position="175"/>
    </location>
</feature>
<accession>A0AAD4LCV4</accession>
<sequence length="175" mass="18782">MASLHLRPIAALCTLLLLPEATHAVWPQSRNLQTSSSALRFGFSFAIHVAVPNAQKDLLAAAERTRTLIFSDKFGRIVVGRGADDLSAVWRKKALSDLTLRLLGNVSGAPRPIATEATLPLNADFSSGTGTIVVASHSFDGLYDLMHPVMKEVYVMDFVLFHVIPASSRVGGASV</sequence>
<evidence type="ECO:0000313" key="3">
    <source>
        <dbReference type="Proteomes" id="UP001201163"/>
    </source>
</evidence>
<feature type="signal peptide" evidence="1">
    <location>
        <begin position="1"/>
        <end position="24"/>
    </location>
</feature>
<evidence type="ECO:0000313" key="2">
    <source>
        <dbReference type="EMBL" id="KAH8986685.1"/>
    </source>
</evidence>
<dbReference type="AlphaFoldDB" id="A0AAD4LCV4"/>
<reference evidence="2" key="1">
    <citation type="submission" date="2022-01" db="EMBL/GenBank/DDBJ databases">
        <title>Comparative genomics reveals a dynamic genome evolution in the ectomycorrhizal milk-cap (Lactarius) mushrooms.</title>
        <authorList>
            <consortium name="DOE Joint Genome Institute"/>
            <person name="Lebreton A."/>
            <person name="Tang N."/>
            <person name="Kuo A."/>
            <person name="LaButti K."/>
            <person name="Drula E."/>
            <person name="Barry K."/>
            <person name="Clum A."/>
            <person name="Lipzen A."/>
            <person name="Mousain D."/>
            <person name="Ng V."/>
            <person name="Wang R."/>
            <person name="Wang X."/>
            <person name="Dai Y."/>
            <person name="Henrissat B."/>
            <person name="Grigoriev I.V."/>
            <person name="Guerin-Laguette A."/>
            <person name="Yu F."/>
            <person name="Martin F.M."/>
        </authorList>
    </citation>
    <scope>NUCLEOTIDE SEQUENCE</scope>
    <source>
        <strain evidence="2">QP</strain>
    </source>
</reference>
<organism evidence="2 3">
    <name type="scientific">Lactarius akahatsu</name>
    <dbReference type="NCBI Taxonomy" id="416441"/>
    <lineage>
        <taxon>Eukaryota</taxon>
        <taxon>Fungi</taxon>
        <taxon>Dikarya</taxon>
        <taxon>Basidiomycota</taxon>
        <taxon>Agaricomycotina</taxon>
        <taxon>Agaricomycetes</taxon>
        <taxon>Russulales</taxon>
        <taxon>Russulaceae</taxon>
        <taxon>Lactarius</taxon>
    </lineage>
</organism>
<dbReference type="Proteomes" id="UP001201163">
    <property type="component" value="Unassembled WGS sequence"/>
</dbReference>
<dbReference type="EMBL" id="JAKELL010000052">
    <property type="protein sequence ID" value="KAH8986685.1"/>
    <property type="molecule type" value="Genomic_DNA"/>
</dbReference>